<dbReference type="PANTHER" id="PTHR43578">
    <property type="entry name" value="NADH-QUINONE OXIDOREDUCTASE SUBUNIT F"/>
    <property type="match status" value="1"/>
</dbReference>
<accession>A0A7D6CQZ3</accession>
<keyword evidence="5" id="KW-0411">Iron-sulfur</keyword>
<evidence type="ECO:0000256" key="5">
    <source>
        <dbReference type="ARBA" id="ARBA00023014"/>
    </source>
</evidence>
<dbReference type="PANTHER" id="PTHR43578:SF3">
    <property type="entry name" value="NADH-QUINONE OXIDOREDUCTASE SUBUNIT F"/>
    <property type="match status" value="1"/>
</dbReference>
<evidence type="ECO:0000256" key="2">
    <source>
        <dbReference type="ARBA" id="ARBA00022485"/>
    </source>
</evidence>
<organism evidence="8 9">
    <name type="scientific">Natrinema zhouii</name>
    <dbReference type="NCBI Taxonomy" id="1710539"/>
    <lineage>
        <taxon>Archaea</taxon>
        <taxon>Methanobacteriati</taxon>
        <taxon>Methanobacteriota</taxon>
        <taxon>Stenosarchaea group</taxon>
        <taxon>Halobacteria</taxon>
        <taxon>Halobacteriales</taxon>
        <taxon>Natrialbaceae</taxon>
        <taxon>Natrinema</taxon>
    </lineage>
</organism>
<dbReference type="Pfam" id="PF01512">
    <property type="entry name" value="Complex1_51K"/>
    <property type="match status" value="1"/>
</dbReference>
<protein>
    <submittedName>
        <fullName evidence="8">NADH dehydrogenase FAD-containing subunit</fullName>
    </submittedName>
</protein>
<dbReference type="RefSeq" id="WP_180841014.1">
    <property type="nucleotide sequence ID" value="NZ_CP059154.1"/>
</dbReference>
<dbReference type="EMBL" id="CP059154">
    <property type="protein sequence ID" value="QLK25831.1"/>
    <property type="molecule type" value="Genomic_DNA"/>
</dbReference>
<feature type="region of interest" description="Disordered" evidence="6">
    <location>
        <begin position="1"/>
        <end position="42"/>
    </location>
</feature>
<evidence type="ECO:0000256" key="4">
    <source>
        <dbReference type="ARBA" id="ARBA00023004"/>
    </source>
</evidence>
<gene>
    <name evidence="8" type="ORF">HYG81_17405</name>
</gene>
<reference evidence="8 9" key="1">
    <citation type="submission" date="2020-07" db="EMBL/GenBank/DDBJ databases">
        <title>Natrinema (YPL30) sp. nov. and Haloterrigena xxxxxx (YPL8) sp. nov., isolated from a salt mine.</title>
        <authorList>
            <person name="Cui H."/>
        </authorList>
    </citation>
    <scope>NUCLEOTIDE SEQUENCE [LARGE SCALE GENOMIC DNA]</scope>
    <source>
        <strain evidence="8 9">YPL13</strain>
    </source>
</reference>
<evidence type="ECO:0000313" key="8">
    <source>
        <dbReference type="EMBL" id="QLK25831.1"/>
    </source>
</evidence>
<dbReference type="InterPro" id="IPR019575">
    <property type="entry name" value="Nuop51_4Fe4S-bd"/>
</dbReference>
<name>A0A7D6CQZ3_9EURY</name>
<keyword evidence="4" id="KW-0408">Iron</keyword>
<dbReference type="AlphaFoldDB" id="A0A7D6CQZ3"/>
<dbReference type="GO" id="GO:0046872">
    <property type="term" value="F:metal ion binding"/>
    <property type="evidence" value="ECO:0007669"/>
    <property type="project" value="UniProtKB-KW"/>
</dbReference>
<dbReference type="Gene3D" id="3.40.50.11540">
    <property type="entry name" value="NADH-ubiquinone oxidoreductase 51kDa subunit"/>
    <property type="match status" value="1"/>
</dbReference>
<comment type="similarity">
    <text evidence="1">Belongs to the complex I 51 kDa subunit family.</text>
</comment>
<dbReference type="GeneID" id="56145020"/>
<evidence type="ECO:0000256" key="3">
    <source>
        <dbReference type="ARBA" id="ARBA00022723"/>
    </source>
</evidence>
<dbReference type="InterPro" id="IPR011538">
    <property type="entry name" value="Nuo51_FMN-bd"/>
</dbReference>
<dbReference type="OrthoDB" id="297477at2157"/>
<dbReference type="Gene3D" id="1.20.1440.230">
    <property type="entry name" value="NADH-ubiquinone oxidoreductase 51kDa subunit, iron-sulphur binding domain"/>
    <property type="match status" value="1"/>
</dbReference>
<dbReference type="KEGG" id="nay:HYG81_17405"/>
<evidence type="ECO:0000259" key="7">
    <source>
        <dbReference type="SMART" id="SM00928"/>
    </source>
</evidence>
<dbReference type="InterPro" id="IPR037207">
    <property type="entry name" value="Nuop51_4Fe4S-bd_sf"/>
</dbReference>
<keyword evidence="3" id="KW-0479">Metal-binding</keyword>
<dbReference type="Proteomes" id="UP000510869">
    <property type="component" value="Chromosome"/>
</dbReference>
<evidence type="ECO:0000256" key="6">
    <source>
        <dbReference type="SAM" id="MobiDB-lite"/>
    </source>
</evidence>
<dbReference type="SMART" id="SM00928">
    <property type="entry name" value="NADH_4Fe-4S"/>
    <property type="match status" value="1"/>
</dbReference>
<dbReference type="GO" id="GO:0051539">
    <property type="term" value="F:4 iron, 4 sulfur cluster binding"/>
    <property type="evidence" value="ECO:0007669"/>
    <property type="project" value="UniProtKB-KW"/>
</dbReference>
<evidence type="ECO:0000313" key="9">
    <source>
        <dbReference type="Proteomes" id="UP000510869"/>
    </source>
</evidence>
<sequence length="507" mass="53342">MTDTTPAVERSPILRVATDPTPTGRETAYETARSRADSVPVVRTGPTGITAYDPLVLATVDGRTAFHPGPDHEAIAEIVSALETGELRSDDAAAIVEHEPETRSLPVPETGPLAAGRRDVLGPCGWVNPLAPSDYDLVSPERDASGVQDIGLLGRGRGDAAADENVGETWAEIRETDGDPVVVVNANDTDGRQQIDRTLLESAPIAVLDGIATIAEHVGAADAVLYVNETETGLHRHLEAAIDAAEDHLSVVPQLVAGPDEYRAGAPTAALEALEGNDRIEPRIQPPSPAVHGLYGRPTAIHSVRTVLQVRRALQDGTPTDAGERDPGTRLFAVTGDVSAPATVELGDDDTLESALEAVDLEGTLKMAAVGDVFGGITRTLDVDATRSGLAGAGLGTEGVVELLNGDRCAVATAGERARFAATENSGRCVPGREGTKQLTELLRDVYRGSFDLAKIRELGRTMERTSNCRIGAHAPRPVTTAMDEFEPEFRAHADGRCPSGTCSDKL</sequence>
<evidence type="ECO:0000256" key="1">
    <source>
        <dbReference type="ARBA" id="ARBA00007523"/>
    </source>
</evidence>
<proteinExistence type="inferred from homology"/>
<feature type="domain" description="NADH-ubiquinone oxidoreductase 51kDa subunit iron-sulphur binding" evidence="7">
    <location>
        <begin position="411"/>
        <end position="456"/>
    </location>
</feature>
<dbReference type="Pfam" id="PF10589">
    <property type="entry name" value="NADH_4Fe-4S"/>
    <property type="match status" value="1"/>
</dbReference>
<keyword evidence="9" id="KW-1185">Reference proteome</keyword>
<dbReference type="SUPFAM" id="SSF140490">
    <property type="entry name" value="Nqo1C-terminal domain-like"/>
    <property type="match status" value="1"/>
</dbReference>
<keyword evidence="2" id="KW-0004">4Fe-4S</keyword>
<dbReference type="InterPro" id="IPR037225">
    <property type="entry name" value="Nuo51_FMN-bd_sf"/>
</dbReference>
<dbReference type="SUPFAM" id="SSF142019">
    <property type="entry name" value="Nqo1 FMN-binding domain-like"/>
    <property type="match status" value="1"/>
</dbReference>